<evidence type="ECO:0000313" key="2">
    <source>
        <dbReference type="Proteomes" id="UP000295238"/>
    </source>
</evidence>
<protein>
    <submittedName>
        <fullName evidence="1">Uncharacterized protein</fullName>
    </submittedName>
</protein>
<accession>A0A4R5UJN9</accession>
<dbReference type="AlphaFoldDB" id="A0A4R5UJN9"/>
<name>A0A4R5UJN9_9HYPH</name>
<dbReference type="RefSeq" id="WP_133315856.1">
    <property type="nucleotide sequence ID" value="NZ_SMTL01000002.1"/>
</dbReference>
<dbReference type="EMBL" id="SMTL01000002">
    <property type="protein sequence ID" value="TDK37088.1"/>
    <property type="molecule type" value="Genomic_DNA"/>
</dbReference>
<evidence type="ECO:0000313" key="1">
    <source>
        <dbReference type="EMBL" id="TDK37088.1"/>
    </source>
</evidence>
<dbReference type="Proteomes" id="UP000295238">
    <property type="component" value="Unassembled WGS sequence"/>
</dbReference>
<comment type="caution">
    <text evidence="1">The sequence shown here is derived from an EMBL/GenBank/DDBJ whole genome shotgun (WGS) entry which is preliminary data.</text>
</comment>
<reference evidence="1 2" key="1">
    <citation type="submission" date="2019-03" db="EMBL/GenBank/DDBJ databases">
        <title>Rhizobium sp. nov., an bacterium isolated from biocrust in Mu Us Desert.</title>
        <authorList>
            <person name="Lixiong L."/>
        </authorList>
    </citation>
    <scope>NUCLEOTIDE SEQUENCE [LARGE SCALE GENOMIC DNA]</scope>
    <source>
        <strain evidence="1 2">SPY-1</strain>
    </source>
</reference>
<keyword evidence="2" id="KW-1185">Reference proteome</keyword>
<gene>
    <name evidence="1" type="ORF">E2F50_09325</name>
</gene>
<sequence length="239" mass="25334">MTLLMGQALISAQLAAPMGQPYSLTVLNENAKFQQFALFQTIPDIVGPSIDPVSLAWMIGGAASGSPDNPSTSQFKWTIDYAVTAGYIQNLGTTLNPRSFQTASKVDVLINDHNAVNVTYQGPFPNGAPGFPTNPTSGTPGLILAQADNTIPSTVQQASLQMSVNVGIAMAGRAAVAVQLEPNLLYQFTPKPKYYIIAGSFIQGQVIDTAISSSAFEVAFAGVTDIQVRFTQQNQFVEA</sequence>
<organism evidence="1 2">
    <name type="scientific">Rhizobium deserti</name>
    <dbReference type="NCBI Taxonomy" id="2547961"/>
    <lineage>
        <taxon>Bacteria</taxon>
        <taxon>Pseudomonadati</taxon>
        <taxon>Pseudomonadota</taxon>
        <taxon>Alphaproteobacteria</taxon>
        <taxon>Hyphomicrobiales</taxon>
        <taxon>Rhizobiaceae</taxon>
        <taxon>Rhizobium/Agrobacterium group</taxon>
        <taxon>Rhizobium</taxon>
    </lineage>
</organism>
<dbReference type="OrthoDB" id="2661796at2"/>
<proteinExistence type="predicted"/>